<accession>A0AAN7QP88</accession>
<reference evidence="2" key="1">
    <citation type="submission" date="2023-01" db="EMBL/GenBank/DDBJ databases">
        <title>Key to firefly adult light organ development and bioluminescence: homeobox transcription factors regulate luciferase expression and transportation to peroxisome.</title>
        <authorList>
            <person name="Fu X."/>
        </authorList>
    </citation>
    <scope>NUCLEOTIDE SEQUENCE [LARGE SCALE GENOMIC DNA]</scope>
</reference>
<proteinExistence type="predicted"/>
<organism evidence="1 2">
    <name type="scientific">Aquatica leii</name>
    <dbReference type="NCBI Taxonomy" id="1421715"/>
    <lineage>
        <taxon>Eukaryota</taxon>
        <taxon>Metazoa</taxon>
        <taxon>Ecdysozoa</taxon>
        <taxon>Arthropoda</taxon>
        <taxon>Hexapoda</taxon>
        <taxon>Insecta</taxon>
        <taxon>Pterygota</taxon>
        <taxon>Neoptera</taxon>
        <taxon>Endopterygota</taxon>
        <taxon>Coleoptera</taxon>
        <taxon>Polyphaga</taxon>
        <taxon>Elateriformia</taxon>
        <taxon>Elateroidea</taxon>
        <taxon>Lampyridae</taxon>
        <taxon>Luciolinae</taxon>
        <taxon>Aquatica</taxon>
    </lineage>
</organism>
<dbReference type="EMBL" id="JARPUR010000001">
    <property type="protein sequence ID" value="KAK4887418.1"/>
    <property type="molecule type" value="Genomic_DNA"/>
</dbReference>
<keyword evidence="2" id="KW-1185">Reference proteome</keyword>
<name>A0AAN7QP88_9COLE</name>
<evidence type="ECO:0000313" key="2">
    <source>
        <dbReference type="Proteomes" id="UP001353858"/>
    </source>
</evidence>
<protein>
    <submittedName>
        <fullName evidence="1">Uncharacterized protein</fullName>
    </submittedName>
</protein>
<evidence type="ECO:0000313" key="1">
    <source>
        <dbReference type="EMBL" id="KAK4887418.1"/>
    </source>
</evidence>
<dbReference type="Proteomes" id="UP001353858">
    <property type="component" value="Unassembled WGS sequence"/>
</dbReference>
<comment type="caution">
    <text evidence="1">The sequence shown here is derived from an EMBL/GenBank/DDBJ whole genome shotgun (WGS) entry which is preliminary data.</text>
</comment>
<sequence length="347" mass="40837">MNISFAHLGHEECEICENHKLHDVSHSRENLDPNYKICKSWQVHKEKYTNAREAYKEDVKKSKMISDTLFFSADLQKVIMLPRIEMFKSVIFTPRIIAFNESFVPLGTNPKFKPVATLWHEVVAGRKKEEIISCFHQFFILHWDSPKIAFISFLIYIVNSTEIESKEIRLKFFEKGHTFMSADSFHHQVEIALKLKKKVYDFNDFCDGVKTANSSRVLVKEMRIEDFSIWSDLASQTALKKMKPRPYLSEIAEVKVVRGSHKMMYNNEFEHDYTEIDFLQKKYAKTGCPKSSPVQNCREITSEKKRKTFKSIVRNYACIKVEFLEKFASFGKCERPNNPFRMIFYIL</sequence>
<gene>
    <name evidence="1" type="ORF">RN001_003689</name>
</gene>
<dbReference type="AlphaFoldDB" id="A0AAN7QP88"/>